<dbReference type="EMBL" id="LR796896">
    <property type="protein sequence ID" value="CAB4173374.1"/>
    <property type="molecule type" value="Genomic_DNA"/>
</dbReference>
<gene>
    <name evidence="1" type="ORF">UFOVP948_54</name>
</gene>
<proteinExistence type="predicted"/>
<organism evidence="1">
    <name type="scientific">uncultured Caudovirales phage</name>
    <dbReference type="NCBI Taxonomy" id="2100421"/>
    <lineage>
        <taxon>Viruses</taxon>
        <taxon>Duplodnaviria</taxon>
        <taxon>Heunggongvirae</taxon>
        <taxon>Uroviricota</taxon>
        <taxon>Caudoviricetes</taxon>
        <taxon>Peduoviridae</taxon>
        <taxon>Maltschvirus</taxon>
        <taxon>Maltschvirus maltsch</taxon>
    </lineage>
</organism>
<name>A0A6J5Q1B9_9CAUD</name>
<evidence type="ECO:0000313" key="1">
    <source>
        <dbReference type="EMBL" id="CAB4173374.1"/>
    </source>
</evidence>
<protein>
    <submittedName>
        <fullName evidence="1">Uncharacterized protein</fullName>
    </submittedName>
</protein>
<feature type="non-terminal residue" evidence="1">
    <location>
        <position position="54"/>
    </location>
</feature>
<accession>A0A6J5Q1B9</accession>
<sequence length="54" mass="6371">MTPRQEFKQCLIKGWLSHKVWQCASMVMIDHGIRHENENGTPDTAMIEKFLRDI</sequence>
<reference evidence="1" key="1">
    <citation type="submission" date="2020-05" db="EMBL/GenBank/DDBJ databases">
        <authorList>
            <person name="Chiriac C."/>
            <person name="Salcher M."/>
            <person name="Ghai R."/>
            <person name="Kavagutti S V."/>
        </authorList>
    </citation>
    <scope>NUCLEOTIDE SEQUENCE</scope>
</reference>